<evidence type="ECO:0008006" key="4">
    <source>
        <dbReference type="Google" id="ProtNLM"/>
    </source>
</evidence>
<keyword evidence="1" id="KW-0732">Signal</keyword>
<dbReference type="EMBL" id="BMDX01000029">
    <property type="protein sequence ID" value="GGA89864.1"/>
    <property type="molecule type" value="Genomic_DNA"/>
</dbReference>
<keyword evidence="3" id="KW-1185">Reference proteome</keyword>
<organism evidence="2 3">
    <name type="scientific">Neiella marina</name>
    <dbReference type="NCBI Taxonomy" id="508461"/>
    <lineage>
        <taxon>Bacteria</taxon>
        <taxon>Pseudomonadati</taxon>
        <taxon>Pseudomonadota</taxon>
        <taxon>Gammaproteobacteria</taxon>
        <taxon>Alteromonadales</taxon>
        <taxon>Echinimonadaceae</taxon>
        <taxon>Neiella</taxon>
    </lineage>
</organism>
<evidence type="ECO:0000256" key="1">
    <source>
        <dbReference type="SAM" id="SignalP"/>
    </source>
</evidence>
<proteinExistence type="predicted"/>
<dbReference type="RefSeq" id="WP_087507557.1">
    <property type="nucleotide sequence ID" value="NZ_BMDX01000029.1"/>
</dbReference>
<feature type="signal peptide" evidence="1">
    <location>
        <begin position="1"/>
        <end position="25"/>
    </location>
</feature>
<evidence type="ECO:0000313" key="2">
    <source>
        <dbReference type="EMBL" id="GGA89864.1"/>
    </source>
</evidence>
<feature type="chain" id="PRO_5035310099" description="Secreted protein" evidence="1">
    <location>
        <begin position="26"/>
        <end position="234"/>
    </location>
</feature>
<dbReference type="AlphaFoldDB" id="A0A8J2UA59"/>
<gene>
    <name evidence="2" type="ORF">GCM10011369_35070</name>
</gene>
<protein>
    <recommendedName>
        <fullName evidence="4">Secreted protein</fullName>
    </recommendedName>
</protein>
<reference evidence="3" key="1">
    <citation type="journal article" date="2019" name="Int. J. Syst. Evol. Microbiol.">
        <title>The Global Catalogue of Microorganisms (GCM) 10K type strain sequencing project: providing services to taxonomists for standard genome sequencing and annotation.</title>
        <authorList>
            <consortium name="The Broad Institute Genomics Platform"/>
            <consortium name="The Broad Institute Genome Sequencing Center for Infectious Disease"/>
            <person name="Wu L."/>
            <person name="Ma J."/>
        </authorList>
    </citation>
    <scope>NUCLEOTIDE SEQUENCE [LARGE SCALE GENOMIC DNA]</scope>
    <source>
        <strain evidence="3">CGMCC 1.10130</strain>
    </source>
</reference>
<evidence type="ECO:0000313" key="3">
    <source>
        <dbReference type="Proteomes" id="UP000619743"/>
    </source>
</evidence>
<comment type="caution">
    <text evidence="2">The sequence shown here is derived from an EMBL/GenBank/DDBJ whole genome shotgun (WGS) entry which is preliminary data.</text>
</comment>
<dbReference type="OrthoDB" id="6077363at2"/>
<accession>A0A8J2UA59</accession>
<sequence length="234" mass="25718">MHALLKRTINSLFAITLLLTTSAHATDYELLSDQEIDQRLSFLTSKLESIESPSTYWQYGWTGFYAASAIAQAAKAADESDSDDSTKQWVGAIKSTGGLALMLLKPLPVVTGMDDYRQMPATTRAEKIARLKEAEQIMRHSAWRANEKNTWKPHLMTIGVNLLGAAAIAAFGDSDDALGSAALGIAIGEAAIWTQPSAPQQHWQAYQDQFSGQQTAYQWRLVPTLNGVNLEVRF</sequence>
<dbReference type="Proteomes" id="UP000619743">
    <property type="component" value="Unassembled WGS sequence"/>
</dbReference>
<name>A0A8J2UA59_9GAMM</name>